<comment type="subcellular location">
    <subcellularLocation>
        <location evidence="2">Cell membrane</location>
    </subcellularLocation>
</comment>
<dbReference type="GO" id="GO:0009927">
    <property type="term" value="F:histidine phosphotransfer kinase activity"/>
    <property type="evidence" value="ECO:0007669"/>
    <property type="project" value="TreeGrafter"/>
</dbReference>
<reference evidence="10 11" key="1">
    <citation type="submission" date="2018-03" db="EMBL/GenBank/DDBJ databases">
        <title>Genomic Encyclopedia of Archaeal and Bacterial Type Strains, Phase II (KMG-II): from individual species to whole genera.</title>
        <authorList>
            <person name="Goeker M."/>
        </authorList>
    </citation>
    <scope>NUCLEOTIDE SEQUENCE [LARGE SCALE GENOMIC DNA]</scope>
    <source>
        <strain evidence="10 11">DSM 43146</strain>
    </source>
</reference>
<dbReference type="EMBL" id="PVMZ01000013">
    <property type="protein sequence ID" value="PRX18442.1"/>
    <property type="molecule type" value="Genomic_DNA"/>
</dbReference>
<dbReference type="SMART" id="SM00387">
    <property type="entry name" value="HATPase_c"/>
    <property type="match status" value="1"/>
</dbReference>
<keyword evidence="5" id="KW-0808">Transferase</keyword>
<dbReference type="EC" id="2.7.13.3" evidence="3"/>
<protein>
    <recommendedName>
        <fullName evidence="3">histidine kinase</fullName>
        <ecNumber evidence="3">2.7.13.3</ecNumber>
    </recommendedName>
</protein>
<dbReference type="PANTHER" id="PTHR43047:SF72">
    <property type="entry name" value="OSMOSENSING HISTIDINE PROTEIN KINASE SLN1"/>
    <property type="match status" value="1"/>
</dbReference>
<dbReference type="GO" id="GO:0005886">
    <property type="term" value="C:plasma membrane"/>
    <property type="evidence" value="ECO:0007669"/>
    <property type="project" value="UniProtKB-SubCell"/>
</dbReference>
<dbReference type="FunFam" id="3.30.565.10:FF:000006">
    <property type="entry name" value="Sensor histidine kinase WalK"/>
    <property type="match status" value="1"/>
</dbReference>
<dbReference type="Pfam" id="PF00512">
    <property type="entry name" value="HisKA"/>
    <property type="match status" value="1"/>
</dbReference>
<evidence type="ECO:0000256" key="5">
    <source>
        <dbReference type="ARBA" id="ARBA00022679"/>
    </source>
</evidence>
<evidence type="ECO:0000256" key="1">
    <source>
        <dbReference type="ARBA" id="ARBA00000085"/>
    </source>
</evidence>
<dbReference type="InterPro" id="IPR004358">
    <property type="entry name" value="Sig_transdc_His_kin-like_C"/>
</dbReference>
<dbReference type="SMART" id="SM00388">
    <property type="entry name" value="HisKA"/>
    <property type="match status" value="1"/>
</dbReference>
<dbReference type="SUPFAM" id="SSF55874">
    <property type="entry name" value="ATPase domain of HSP90 chaperone/DNA topoisomerase II/histidine kinase"/>
    <property type="match status" value="1"/>
</dbReference>
<dbReference type="SUPFAM" id="SSF55785">
    <property type="entry name" value="PYP-like sensor domain (PAS domain)"/>
    <property type="match status" value="2"/>
</dbReference>
<dbReference type="Pfam" id="PF13188">
    <property type="entry name" value="PAS_8"/>
    <property type="match status" value="1"/>
</dbReference>
<comment type="caution">
    <text evidence="10">The sequence shown here is derived from an EMBL/GenBank/DDBJ whole genome shotgun (WGS) entry which is preliminary data.</text>
</comment>
<dbReference type="Proteomes" id="UP000239415">
    <property type="component" value="Unassembled WGS sequence"/>
</dbReference>
<comment type="catalytic activity">
    <reaction evidence="1">
        <text>ATP + protein L-histidine = ADP + protein N-phospho-L-histidine.</text>
        <dbReference type="EC" id="2.7.13.3"/>
    </reaction>
</comment>
<evidence type="ECO:0000259" key="9">
    <source>
        <dbReference type="PROSITE" id="PS50112"/>
    </source>
</evidence>
<dbReference type="PROSITE" id="PS50109">
    <property type="entry name" value="HIS_KIN"/>
    <property type="match status" value="1"/>
</dbReference>
<dbReference type="PRINTS" id="PR00344">
    <property type="entry name" value="BCTRLSENSOR"/>
</dbReference>
<dbReference type="Pfam" id="PF01590">
    <property type="entry name" value="GAF"/>
    <property type="match status" value="2"/>
</dbReference>
<dbReference type="InterPro" id="IPR036890">
    <property type="entry name" value="HATPase_C_sf"/>
</dbReference>
<dbReference type="OrthoDB" id="3273043at2"/>
<dbReference type="InterPro" id="IPR013767">
    <property type="entry name" value="PAS_fold"/>
</dbReference>
<dbReference type="PANTHER" id="PTHR43047">
    <property type="entry name" value="TWO-COMPONENT HISTIDINE PROTEIN KINASE"/>
    <property type="match status" value="1"/>
</dbReference>
<dbReference type="InterPro" id="IPR003661">
    <property type="entry name" value="HisK_dim/P_dom"/>
</dbReference>
<evidence type="ECO:0000256" key="6">
    <source>
        <dbReference type="ARBA" id="ARBA00022777"/>
    </source>
</evidence>
<proteinExistence type="predicted"/>
<name>A0A2T0K633_9ACTN</name>
<evidence type="ECO:0000256" key="4">
    <source>
        <dbReference type="ARBA" id="ARBA00022553"/>
    </source>
</evidence>
<feature type="domain" description="Histidine kinase" evidence="8">
    <location>
        <begin position="606"/>
        <end position="825"/>
    </location>
</feature>
<dbReference type="InterPro" id="IPR035965">
    <property type="entry name" value="PAS-like_dom_sf"/>
</dbReference>
<dbReference type="RefSeq" id="WP_106324205.1">
    <property type="nucleotide sequence ID" value="NZ_BOMO01000103.1"/>
</dbReference>
<dbReference type="GO" id="GO:0000155">
    <property type="term" value="F:phosphorelay sensor kinase activity"/>
    <property type="evidence" value="ECO:0007669"/>
    <property type="project" value="InterPro"/>
</dbReference>
<dbReference type="Pfam" id="PF02518">
    <property type="entry name" value="HATPase_c"/>
    <property type="match status" value="1"/>
</dbReference>
<dbReference type="SUPFAM" id="SSF47384">
    <property type="entry name" value="Homodimeric domain of signal transducing histidine kinase"/>
    <property type="match status" value="1"/>
</dbReference>
<evidence type="ECO:0000256" key="2">
    <source>
        <dbReference type="ARBA" id="ARBA00004236"/>
    </source>
</evidence>
<sequence length="827" mass="88269">MPVVDEAVLADPVRVAAARRARRVLPGLAMPLDAIAGLAARVTGSAMAIVAVMDVQDEHFVGHHGLPAALATHAAVPVAYSVCKYVVSADHPVRISDMIADPDLRDHRLAVEYGARAFAGVPLRDAADQTVGSLVVVDVVARDFTDAQMALLVEIANLLAGLPAEGVYTDAPAVDALGSAAVLDEVQEAFIAADAGGAVLGWNPAAQGLLGWSAPQVEGLRLEELIASSEQREQWRRRLPRLLTGSGPRRRWSWRGRIRHRDGHEVPVQARVCVLRGAGGPLVCAFLTDITGQQEAERDADDQRGFLNALLDSLQNGVVAVDADARVTVFNRAMRDMHDIGKDWTPQLVDSLFVERVRQLDGTPIPLEQAPSLRALRGEHVHAESMMVTIPGKPTRILTGSAQPIVRADGSRCGAVVTLHDVTDRRRVQRFRDCQLAVEAALSHADAPAHAAPAITRAVAAALGWPHVELWLLDDLTGMLYLAGHHSTAGDPSARPVNRGVVKGTGVTGTVWATVQPMWAPDTAASPSLQQQTPAELHTALAVPIPDSGLALGVLTCYTDSPDHDRTELTTLLASIAEQIGQDLARRHGAELALQIARGQDDFLSLAGHELRTPLTSILANIDVLLDDPDQPAWPHDTRLMMETVARNSDSLRAIIDDLLDLAALESGHLHLSPQLVDLAALTHQSLTTVRPVADANAVTITATVPDALVVTGDPARLRQILDNLLSNAVKYSPDGGHVRLTARRDEHGTTVTVTDTGIGVPEPDRGHLFDRFYRAANARHTNIPGAGLGLAIVRAIVHAHHGTITITHPTDRGTGVTVRLPDGLTP</sequence>
<dbReference type="Gene3D" id="1.10.287.130">
    <property type="match status" value="1"/>
</dbReference>
<dbReference type="GO" id="GO:0006355">
    <property type="term" value="P:regulation of DNA-templated transcription"/>
    <property type="evidence" value="ECO:0007669"/>
    <property type="project" value="InterPro"/>
</dbReference>
<evidence type="ECO:0000256" key="3">
    <source>
        <dbReference type="ARBA" id="ARBA00012438"/>
    </source>
</evidence>
<dbReference type="Pfam" id="PF00989">
    <property type="entry name" value="PAS"/>
    <property type="match status" value="1"/>
</dbReference>
<dbReference type="AlphaFoldDB" id="A0A2T0K633"/>
<dbReference type="Gene3D" id="3.30.565.10">
    <property type="entry name" value="Histidine kinase-like ATPase, C-terminal domain"/>
    <property type="match status" value="1"/>
</dbReference>
<dbReference type="SUPFAM" id="SSF55781">
    <property type="entry name" value="GAF domain-like"/>
    <property type="match status" value="2"/>
</dbReference>
<dbReference type="NCBIfam" id="TIGR00229">
    <property type="entry name" value="sensory_box"/>
    <property type="match status" value="1"/>
</dbReference>
<dbReference type="InterPro" id="IPR003594">
    <property type="entry name" value="HATPase_dom"/>
</dbReference>
<dbReference type="Gene3D" id="3.30.450.20">
    <property type="entry name" value="PAS domain"/>
    <property type="match status" value="2"/>
</dbReference>
<keyword evidence="7" id="KW-0902">Two-component regulatory system</keyword>
<evidence type="ECO:0000259" key="8">
    <source>
        <dbReference type="PROSITE" id="PS50109"/>
    </source>
</evidence>
<dbReference type="InterPro" id="IPR003018">
    <property type="entry name" value="GAF"/>
</dbReference>
<gene>
    <name evidence="10" type="ORF">CLV67_113279</name>
</gene>
<dbReference type="InterPro" id="IPR005467">
    <property type="entry name" value="His_kinase_dom"/>
</dbReference>
<dbReference type="Gene3D" id="3.30.450.40">
    <property type="match status" value="2"/>
</dbReference>
<accession>A0A2T0K633</accession>
<dbReference type="CDD" id="cd00130">
    <property type="entry name" value="PAS"/>
    <property type="match status" value="1"/>
</dbReference>
<keyword evidence="4" id="KW-0597">Phosphoprotein</keyword>
<dbReference type="CDD" id="cd00082">
    <property type="entry name" value="HisKA"/>
    <property type="match status" value="1"/>
</dbReference>
<keyword evidence="11" id="KW-1185">Reference proteome</keyword>
<evidence type="ECO:0000256" key="7">
    <source>
        <dbReference type="ARBA" id="ARBA00023012"/>
    </source>
</evidence>
<dbReference type="InterPro" id="IPR029016">
    <property type="entry name" value="GAF-like_dom_sf"/>
</dbReference>
<feature type="domain" description="PAS" evidence="9">
    <location>
        <begin position="182"/>
        <end position="246"/>
    </location>
</feature>
<dbReference type="SMART" id="SM00065">
    <property type="entry name" value="GAF"/>
    <property type="match status" value="2"/>
</dbReference>
<evidence type="ECO:0000313" key="10">
    <source>
        <dbReference type="EMBL" id="PRX18442.1"/>
    </source>
</evidence>
<evidence type="ECO:0000313" key="11">
    <source>
        <dbReference type="Proteomes" id="UP000239415"/>
    </source>
</evidence>
<dbReference type="SMART" id="SM00091">
    <property type="entry name" value="PAS"/>
    <property type="match status" value="2"/>
</dbReference>
<organism evidence="10 11">
    <name type="scientific">Actinoplanes italicus</name>
    <dbReference type="NCBI Taxonomy" id="113567"/>
    <lineage>
        <taxon>Bacteria</taxon>
        <taxon>Bacillati</taxon>
        <taxon>Actinomycetota</taxon>
        <taxon>Actinomycetes</taxon>
        <taxon>Micromonosporales</taxon>
        <taxon>Micromonosporaceae</taxon>
        <taxon>Actinoplanes</taxon>
    </lineage>
</organism>
<dbReference type="PROSITE" id="PS50112">
    <property type="entry name" value="PAS"/>
    <property type="match status" value="1"/>
</dbReference>
<keyword evidence="6" id="KW-0418">Kinase</keyword>
<dbReference type="InterPro" id="IPR000014">
    <property type="entry name" value="PAS"/>
</dbReference>
<dbReference type="InterPro" id="IPR036097">
    <property type="entry name" value="HisK_dim/P_sf"/>
</dbReference>